<dbReference type="PANTHER" id="PTHR43625">
    <property type="entry name" value="AFLATOXIN B1 ALDEHYDE REDUCTASE"/>
    <property type="match status" value="1"/>
</dbReference>
<sequence length="338" mass="36551">MSTFIAGKEVGPIGFGLASLTAKSPPTPYDEACKVLKIALEKGANLRNGGQFYGPQNASSLQLLNHYFTLHPSDAKRVVLSMKGCFNHPTYISEGPPGPDCSPKGIKTSIEKCLEVLGGKVCIDIFEPARLDPNVPVEDTMETLSEYVKAGKIGGIGLSEVNTTTIRRAHAVHPLSAVEIELSLFTIEPLTNGILDTCAELNIPVVAYSPFSRGWLTGQINHLDDIPQNFGRLYPRFHPDAFGGNLKLVQAIENVARRKGCSLPQVALAWVIAIGKGKIRGGPIVVPIPGCKSVDRVKENLTSVELDETDLNALEKILGEINVCGDRYGESLKKYMNM</sequence>
<dbReference type="GO" id="GO:0016491">
    <property type="term" value="F:oxidoreductase activity"/>
    <property type="evidence" value="ECO:0007669"/>
    <property type="project" value="UniProtKB-KW"/>
</dbReference>
<evidence type="ECO:0000259" key="2">
    <source>
        <dbReference type="Pfam" id="PF00248"/>
    </source>
</evidence>
<accession>A0A2J6TL45</accession>
<organism evidence="3 4">
    <name type="scientific">Hyaloscypha bicolor E</name>
    <dbReference type="NCBI Taxonomy" id="1095630"/>
    <lineage>
        <taxon>Eukaryota</taxon>
        <taxon>Fungi</taxon>
        <taxon>Dikarya</taxon>
        <taxon>Ascomycota</taxon>
        <taxon>Pezizomycotina</taxon>
        <taxon>Leotiomycetes</taxon>
        <taxon>Helotiales</taxon>
        <taxon>Hyaloscyphaceae</taxon>
        <taxon>Hyaloscypha</taxon>
        <taxon>Hyaloscypha bicolor</taxon>
    </lineage>
</organism>
<dbReference type="AlphaFoldDB" id="A0A2J6TL45"/>
<dbReference type="STRING" id="1095630.A0A2J6TL45"/>
<proteinExistence type="predicted"/>
<feature type="domain" description="NADP-dependent oxidoreductase" evidence="2">
    <location>
        <begin position="12"/>
        <end position="317"/>
    </location>
</feature>
<gene>
    <name evidence="3" type="ORF">K444DRAFT_584642</name>
</gene>
<dbReference type="RefSeq" id="XP_024740638.1">
    <property type="nucleotide sequence ID" value="XM_024877881.1"/>
</dbReference>
<dbReference type="SUPFAM" id="SSF51430">
    <property type="entry name" value="NAD(P)-linked oxidoreductase"/>
    <property type="match status" value="1"/>
</dbReference>
<name>A0A2J6TL45_9HELO</name>
<dbReference type="PANTHER" id="PTHR43625:SF78">
    <property type="entry name" value="PYRIDOXAL REDUCTASE-RELATED"/>
    <property type="match status" value="1"/>
</dbReference>
<evidence type="ECO:0000313" key="4">
    <source>
        <dbReference type="Proteomes" id="UP000235371"/>
    </source>
</evidence>
<dbReference type="Pfam" id="PF00248">
    <property type="entry name" value="Aldo_ket_red"/>
    <property type="match status" value="1"/>
</dbReference>
<dbReference type="GO" id="GO:0005737">
    <property type="term" value="C:cytoplasm"/>
    <property type="evidence" value="ECO:0007669"/>
    <property type="project" value="TreeGrafter"/>
</dbReference>
<dbReference type="FunCoup" id="A0A2J6TL45">
    <property type="interactions" value="45"/>
</dbReference>
<keyword evidence="1" id="KW-0560">Oxidoreductase</keyword>
<dbReference type="OrthoDB" id="37537at2759"/>
<dbReference type="Gene3D" id="3.20.20.100">
    <property type="entry name" value="NADP-dependent oxidoreductase domain"/>
    <property type="match status" value="1"/>
</dbReference>
<dbReference type="GeneID" id="36585958"/>
<evidence type="ECO:0000256" key="1">
    <source>
        <dbReference type="ARBA" id="ARBA00023002"/>
    </source>
</evidence>
<reference evidence="3 4" key="1">
    <citation type="submission" date="2016-04" db="EMBL/GenBank/DDBJ databases">
        <title>A degradative enzymes factory behind the ericoid mycorrhizal symbiosis.</title>
        <authorList>
            <consortium name="DOE Joint Genome Institute"/>
            <person name="Martino E."/>
            <person name="Morin E."/>
            <person name="Grelet G."/>
            <person name="Kuo A."/>
            <person name="Kohler A."/>
            <person name="Daghino S."/>
            <person name="Barry K."/>
            <person name="Choi C."/>
            <person name="Cichocki N."/>
            <person name="Clum A."/>
            <person name="Copeland A."/>
            <person name="Hainaut M."/>
            <person name="Haridas S."/>
            <person name="Labutti K."/>
            <person name="Lindquist E."/>
            <person name="Lipzen A."/>
            <person name="Khouja H.-R."/>
            <person name="Murat C."/>
            <person name="Ohm R."/>
            <person name="Olson A."/>
            <person name="Spatafora J."/>
            <person name="Veneault-Fourrey C."/>
            <person name="Henrissat B."/>
            <person name="Grigoriev I."/>
            <person name="Martin F."/>
            <person name="Perotto S."/>
        </authorList>
    </citation>
    <scope>NUCLEOTIDE SEQUENCE [LARGE SCALE GENOMIC DNA]</scope>
    <source>
        <strain evidence="3 4">E</strain>
    </source>
</reference>
<dbReference type="InterPro" id="IPR050791">
    <property type="entry name" value="Aldo-Keto_reductase"/>
</dbReference>
<dbReference type="EMBL" id="KZ613780">
    <property type="protein sequence ID" value="PMD63734.1"/>
    <property type="molecule type" value="Genomic_DNA"/>
</dbReference>
<keyword evidence="4" id="KW-1185">Reference proteome</keyword>
<dbReference type="InterPro" id="IPR023210">
    <property type="entry name" value="NADP_OxRdtase_dom"/>
</dbReference>
<evidence type="ECO:0000313" key="3">
    <source>
        <dbReference type="EMBL" id="PMD63734.1"/>
    </source>
</evidence>
<dbReference type="CDD" id="cd19077">
    <property type="entry name" value="AKR_AKR8A1-2"/>
    <property type="match status" value="1"/>
</dbReference>
<dbReference type="InterPro" id="IPR036812">
    <property type="entry name" value="NAD(P)_OxRdtase_dom_sf"/>
</dbReference>
<dbReference type="InParanoid" id="A0A2J6TL45"/>
<dbReference type="Proteomes" id="UP000235371">
    <property type="component" value="Unassembled WGS sequence"/>
</dbReference>
<protein>
    <submittedName>
        <fullName evidence="3">Aldo/keto reductase</fullName>
    </submittedName>
</protein>